<dbReference type="AlphaFoldDB" id="A0A2B4RVX2"/>
<sequence>MDTLSLSFRRSSAPELNKRLPKRSTLERKLSSPGSLGKSDTIPCIYDHQFKKCIGVQLPDIFTIKQQRMAGSAWIGDTTRSCKDDEPVKLDFIVSKRQFGEGGNPSKSGIRKTKLSVDFQSRYKRRPDRVKRVSAPTVFDRTETDSPSSGVSSVANHQFEKWTDECKLPNITTPRHGIVALPLIPAQSDETTRKCQDNKQPMLAMTGPPKFLRRHGTLPNTTISLEAKLPMNSDPTAWSVAREDWISRNCASKTHLNLHISRPKEVVCKRASLPNIPGFNAKIFGTFKGHQCQEYGEHASTAKWHTNAKALQKFIENADESYDRSKEKAILLHNWMLQQRPSSE</sequence>
<name>A0A2B4RVX2_STYPI</name>
<feature type="region of interest" description="Disordered" evidence="1">
    <location>
        <begin position="15"/>
        <end position="36"/>
    </location>
</feature>
<proteinExistence type="predicted"/>
<evidence type="ECO:0000313" key="3">
    <source>
        <dbReference type="Proteomes" id="UP000225706"/>
    </source>
</evidence>
<gene>
    <name evidence="2" type="ORF">AWC38_SpisGene13729</name>
</gene>
<dbReference type="EMBL" id="LSMT01000263">
    <property type="protein sequence ID" value="PFX21761.1"/>
    <property type="molecule type" value="Genomic_DNA"/>
</dbReference>
<organism evidence="2 3">
    <name type="scientific">Stylophora pistillata</name>
    <name type="common">Smooth cauliflower coral</name>
    <dbReference type="NCBI Taxonomy" id="50429"/>
    <lineage>
        <taxon>Eukaryota</taxon>
        <taxon>Metazoa</taxon>
        <taxon>Cnidaria</taxon>
        <taxon>Anthozoa</taxon>
        <taxon>Hexacorallia</taxon>
        <taxon>Scleractinia</taxon>
        <taxon>Astrocoeniina</taxon>
        <taxon>Pocilloporidae</taxon>
        <taxon>Stylophora</taxon>
    </lineage>
</organism>
<comment type="caution">
    <text evidence="2">The sequence shown here is derived from an EMBL/GenBank/DDBJ whole genome shotgun (WGS) entry which is preliminary data.</text>
</comment>
<reference evidence="3" key="1">
    <citation type="journal article" date="2017" name="bioRxiv">
        <title>Comparative analysis of the genomes of Stylophora pistillata and Acropora digitifera provides evidence for extensive differences between species of corals.</title>
        <authorList>
            <person name="Voolstra C.R."/>
            <person name="Li Y."/>
            <person name="Liew Y.J."/>
            <person name="Baumgarten S."/>
            <person name="Zoccola D."/>
            <person name="Flot J.-F."/>
            <person name="Tambutte S."/>
            <person name="Allemand D."/>
            <person name="Aranda M."/>
        </authorList>
    </citation>
    <scope>NUCLEOTIDE SEQUENCE [LARGE SCALE GENOMIC DNA]</scope>
</reference>
<protein>
    <submittedName>
        <fullName evidence="2">Uncharacterized protein</fullName>
    </submittedName>
</protein>
<feature type="region of interest" description="Disordered" evidence="1">
    <location>
        <begin position="189"/>
        <end position="210"/>
    </location>
</feature>
<dbReference type="Proteomes" id="UP000225706">
    <property type="component" value="Unassembled WGS sequence"/>
</dbReference>
<evidence type="ECO:0000256" key="1">
    <source>
        <dbReference type="SAM" id="MobiDB-lite"/>
    </source>
</evidence>
<evidence type="ECO:0000313" key="2">
    <source>
        <dbReference type="EMBL" id="PFX21761.1"/>
    </source>
</evidence>
<keyword evidence="3" id="KW-1185">Reference proteome</keyword>
<accession>A0A2B4RVX2</accession>